<evidence type="ECO:0000256" key="1">
    <source>
        <dbReference type="SAM" id="Coils"/>
    </source>
</evidence>
<feature type="coiled-coil region" evidence="1">
    <location>
        <begin position="103"/>
        <end position="130"/>
    </location>
</feature>
<keyword evidence="1" id="KW-0175">Coiled coil</keyword>
<sequence length="149" mass="17117">MDQYVSAIRRHNVAILLSLHSATRATPPPPNSLPGLKDIHHLIRIPTSTDLWIMSTDRELWRDPIMVAADHGQKICKTGRGIPSMWLFLRASELKLFQANSVIKALKEGILSLQQQVHQLQEQLKVREDLSQKETKIDLGYCLERREYL</sequence>
<dbReference type="Proteomes" id="UP001153269">
    <property type="component" value="Unassembled WGS sequence"/>
</dbReference>
<name>A0A9N7VFF2_PLEPL</name>
<evidence type="ECO:0000313" key="2">
    <source>
        <dbReference type="EMBL" id="CAB1448316.1"/>
    </source>
</evidence>
<dbReference type="EMBL" id="CADEAL010003973">
    <property type="protein sequence ID" value="CAB1448316.1"/>
    <property type="molecule type" value="Genomic_DNA"/>
</dbReference>
<reference evidence="2" key="1">
    <citation type="submission" date="2020-03" db="EMBL/GenBank/DDBJ databases">
        <authorList>
            <person name="Weist P."/>
        </authorList>
    </citation>
    <scope>NUCLEOTIDE SEQUENCE</scope>
</reference>
<accession>A0A9N7VFF2</accession>
<gene>
    <name evidence="2" type="ORF">PLEPLA_LOCUS35973</name>
</gene>
<protein>
    <submittedName>
        <fullName evidence="2">Uncharacterized protein</fullName>
    </submittedName>
</protein>
<proteinExistence type="predicted"/>
<dbReference type="AlphaFoldDB" id="A0A9N7VFF2"/>
<keyword evidence="3" id="KW-1185">Reference proteome</keyword>
<organism evidence="2 3">
    <name type="scientific">Pleuronectes platessa</name>
    <name type="common">European plaice</name>
    <dbReference type="NCBI Taxonomy" id="8262"/>
    <lineage>
        <taxon>Eukaryota</taxon>
        <taxon>Metazoa</taxon>
        <taxon>Chordata</taxon>
        <taxon>Craniata</taxon>
        <taxon>Vertebrata</taxon>
        <taxon>Euteleostomi</taxon>
        <taxon>Actinopterygii</taxon>
        <taxon>Neopterygii</taxon>
        <taxon>Teleostei</taxon>
        <taxon>Neoteleostei</taxon>
        <taxon>Acanthomorphata</taxon>
        <taxon>Carangaria</taxon>
        <taxon>Pleuronectiformes</taxon>
        <taxon>Pleuronectoidei</taxon>
        <taxon>Pleuronectidae</taxon>
        <taxon>Pleuronectes</taxon>
    </lineage>
</organism>
<evidence type="ECO:0000313" key="3">
    <source>
        <dbReference type="Proteomes" id="UP001153269"/>
    </source>
</evidence>
<comment type="caution">
    <text evidence="2">The sequence shown here is derived from an EMBL/GenBank/DDBJ whole genome shotgun (WGS) entry which is preliminary data.</text>
</comment>